<evidence type="ECO:0000313" key="2">
    <source>
        <dbReference type="Proteomes" id="UP000229740"/>
    </source>
</evidence>
<accession>A0A2G6E1F5</accession>
<organism evidence="1 2">
    <name type="scientific">candidate division KSB3 bacterium</name>
    <dbReference type="NCBI Taxonomy" id="2044937"/>
    <lineage>
        <taxon>Bacteria</taxon>
        <taxon>candidate division KSB3</taxon>
    </lineage>
</organism>
<gene>
    <name evidence="1" type="ORF">CSB45_14385</name>
</gene>
<comment type="caution">
    <text evidence="1">The sequence shown here is derived from an EMBL/GenBank/DDBJ whole genome shotgun (WGS) entry which is preliminary data.</text>
</comment>
<name>A0A2G6E1F5_9BACT</name>
<dbReference type="Proteomes" id="UP000229740">
    <property type="component" value="Unassembled WGS sequence"/>
</dbReference>
<dbReference type="EMBL" id="PDPS01000043">
    <property type="protein sequence ID" value="PID55797.1"/>
    <property type="molecule type" value="Genomic_DNA"/>
</dbReference>
<sequence>MSAVLNIIEFLESFQQCDSLLYTFKILVFSLQTNFKGRRQGIVFQPLEDIFMSLQALPERFQSCFRRDKLHRIY</sequence>
<reference evidence="1 2" key="1">
    <citation type="submission" date="2017-10" db="EMBL/GenBank/DDBJ databases">
        <title>Novel microbial diversity and functional potential in the marine mammal oral microbiome.</title>
        <authorList>
            <person name="Dudek N.K."/>
            <person name="Sun C.L."/>
            <person name="Burstein D."/>
            <person name="Kantor R.S."/>
            <person name="Aliaga Goltsman D.S."/>
            <person name="Bik E.M."/>
            <person name="Thomas B.C."/>
            <person name="Banfield J.F."/>
            <person name="Relman D.A."/>
        </authorList>
    </citation>
    <scope>NUCLEOTIDE SEQUENCE [LARGE SCALE GENOMIC DNA]</scope>
    <source>
        <strain evidence="1">DOLZORAL124_49_17</strain>
    </source>
</reference>
<proteinExistence type="predicted"/>
<evidence type="ECO:0000313" key="1">
    <source>
        <dbReference type="EMBL" id="PID55797.1"/>
    </source>
</evidence>
<protein>
    <submittedName>
        <fullName evidence="1">Uncharacterized protein</fullName>
    </submittedName>
</protein>
<dbReference type="AlphaFoldDB" id="A0A2G6E1F5"/>